<accession>A0A8K0UQI7</accession>
<keyword evidence="5" id="KW-1185">Reference proteome</keyword>
<protein>
    <submittedName>
        <fullName evidence="4">NADPH-dependent beta-ketoacyl reductase</fullName>
    </submittedName>
</protein>
<keyword evidence="3" id="KW-0560">Oxidoreductase</keyword>
<dbReference type="OrthoDB" id="2898618at2759"/>
<name>A0A8K0UQI7_9AGAR</name>
<gene>
    <name evidence="4" type="ORF">BXZ70DRAFT_1006770</name>
</gene>
<dbReference type="PANTHER" id="PTHR43618:SF8">
    <property type="entry name" value="7ALPHA-HYDROXYSTEROID DEHYDROGENASE"/>
    <property type="match status" value="1"/>
</dbReference>
<dbReference type="PRINTS" id="PR00081">
    <property type="entry name" value="GDHRDH"/>
</dbReference>
<proteinExistence type="inferred from homology"/>
<dbReference type="Pfam" id="PF13561">
    <property type="entry name" value="adh_short_C2"/>
    <property type="match status" value="1"/>
</dbReference>
<dbReference type="PANTHER" id="PTHR43618">
    <property type="entry name" value="7-ALPHA-HYDROXYSTEROID DEHYDROGENASE"/>
    <property type="match status" value="1"/>
</dbReference>
<dbReference type="AlphaFoldDB" id="A0A8K0UQI7"/>
<dbReference type="InterPro" id="IPR002347">
    <property type="entry name" value="SDR_fam"/>
</dbReference>
<dbReference type="SUPFAM" id="SSF51735">
    <property type="entry name" value="NAD(P)-binding Rossmann-fold domains"/>
    <property type="match status" value="1"/>
</dbReference>
<evidence type="ECO:0000313" key="4">
    <source>
        <dbReference type="EMBL" id="KAH8102155.1"/>
    </source>
</evidence>
<dbReference type="FunFam" id="3.40.50.720:FF:000084">
    <property type="entry name" value="Short-chain dehydrogenase reductase"/>
    <property type="match status" value="1"/>
</dbReference>
<evidence type="ECO:0000256" key="2">
    <source>
        <dbReference type="ARBA" id="ARBA00022857"/>
    </source>
</evidence>
<reference evidence="4" key="1">
    <citation type="journal article" date="2021" name="New Phytol.">
        <title>Evolutionary innovations through gain and loss of genes in the ectomycorrhizal Boletales.</title>
        <authorList>
            <person name="Wu G."/>
            <person name="Miyauchi S."/>
            <person name="Morin E."/>
            <person name="Kuo A."/>
            <person name="Drula E."/>
            <person name="Varga T."/>
            <person name="Kohler A."/>
            <person name="Feng B."/>
            <person name="Cao Y."/>
            <person name="Lipzen A."/>
            <person name="Daum C."/>
            <person name="Hundley H."/>
            <person name="Pangilinan J."/>
            <person name="Johnson J."/>
            <person name="Barry K."/>
            <person name="LaButti K."/>
            <person name="Ng V."/>
            <person name="Ahrendt S."/>
            <person name="Min B."/>
            <person name="Choi I.G."/>
            <person name="Park H."/>
            <person name="Plett J.M."/>
            <person name="Magnuson J."/>
            <person name="Spatafora J.W."/>
            <person name="Nagy L.G."/>
            <person name="Henrissat B."/>
            <person name="Grigoriev I.V."/>
            <person name="Yang Z.L."/>
            <person name="Xu J."/>
            <person name="Martin F.M."/>
        </authorList>
    </citation>
    <scope>NUCLEOTIDE SEQUENCE</scope>
    <source>
        <strain evidence="4">KKN 215</strain>
    </source>
</reference>
<comment type="similarity">
    <text evidence="1">Belongs to the short-chain dehydrogenases/reductases (SDR) family.</text>
</comment>
<comment type="caution">
    <text evidence="4">The sequence shown here is derived from an EMBL/GenBank/DDBJ whole genome shotgun (WGS) entry which is preliminary data.</text>
</comment>
<keyword evidence="2" id="KW-0521">NADP</keyword>
<evidence type="ECO:0000256" key="1">
    <source>
        <dbReference type="ARBA" id="ARBA00006484"/>
    </source>
</evidence>
<dbReference type="EMBL" id="JAEVFJ010000010">
    <property type="protein sequence ID" value="KAH8102155.1"/>
    <property type="molecule type" value="Genomic_DNA"/>
</dbReference>
<dbReference type="InterPro" id="IPR052178">
    <property type="entry name" value="Sec_Metab_Biosynth_SDR"/>
</dbReference>
<dbReference type="Gene3D" id="3.40.50.720">
    <property type="entry name" value="NAD(P)-binding Rossmann-like Domain"/>
    <property type="match status" value="1"/>
</dbReference>
<organism evidence="4 5">
    <name type="scientific">Cristinia sonorae</name>
    <dbReference type="NCBI Taxonomy" id="1940300"/>
    <lineage>
        <taxon>Eukaryota</taxon>
        <taxon>Fungi</taxon>
        <taxon>Dikarya</taxon>
        <taxon>Basidiomycota</taxon>
        <taxon>Agaricomycotina</taxon>
        <taxon>Agaricomycetes</taxon>
        <taxon>Agaricomycetidae</taxon>
        <taxon>Agaricales</taxon>
        <taxon>Pleurotineae</taxon>
        <taxon>Stephanosporaceae</taxon>
        <taxon>Cristinia</taxon>
    </lineage>
</organism>
<sequence>MSVEDLKISSLYSVEGKVAVVTGGGSGIGTMIASAYVQNGVRVYIASRKEKQLKKVADALNKIGQGSCHYIVADVSTKAGCDALANAIKEKESKIHILVNNSGAVWAAQYSDVPESEGWDHVMDLNVKGLFYLTVALTPLLEKDSTKLDPASVINISSVASLIAVTQVSAPAADNYGLWSYHTSKAAVNHLTAQLAVTLAKKNIHVNAIIPGLFPSKMTAFAFSMKGANVGKGLPTGRAGSAQDMAGLALFLASPASAYITGACIPIDGGSTIRVAKFKASM</sequence>
<dbReference type="InterPro" id="IPR036291">
    <property type="entry name" value="NAD(P)-bd_dom_sf"/>
</dbReference>
<dbReference type="Proteomes" id="UP000813824">
    <property type="component" value="Unassembled WGS sequence"/>
</dbReference>
<evidence type="ECO:0000313" key="5">
    <source>
        <dbReference type="Proteomes" id="UP000813824"/>
    </source>
</evidence>
<dbReference type="PRINTS" id="PR00080">
    <property type="entry name" value="SDRFAMILY"/>
</dbReference>
<dbReference type="GO" id="GO:0016491">
    <property type="term" value="F:oxidoreductase activity"/>
    <property type="evidence" value="ECO:0007669"/>
    <property type="project" value="UniProtKB-KW"/>
</dbReference>
<evidence type="ECO:0000256" key="3">
    <source>
        <dbReference type="ARBA" id="ARBA00023002"/>
    </source>
</evidence>